<dbReference type="AlphaFoldDB" id="A0A1M5KXG9"/>
<dbReference type="EMBL" id="FQWQ01000001">
    <property type="protein sequence ID" value="SHG57514.1"/>
    <property type="molecule type" value="Genomic_DNA"/>
</dbReference>
<gene>
    <name evidence="3" type="ORF">SAMN04488109_0899</name>
</gene>
<organism evidence="3 4">
    <name type="scientific">Chryseolinea serpens</name>
    <dbReference type="NCBI Taxonomy" id="947013"/>
    <lineage>
        <taxon>Bacteria</taxon>
        <taxon>Pseudomonadati</taxon>
        <taxon>Bacteroidota</taxon>
        <taxon>Cytophagia</taxon>
        <taxon>Cytophagales</taxon>
        <taxon>Fulvivirgaceae</taxon>
        <taxon>Chryseolinea</taxon>
    </lineage>
</organism>
<dbReference type="Pfam" id="PF00534">
    <property type="entry name" value="Glycos_transf_1"/>
    <property type="match status" value="1"/>
</dbReference>
<dbReference type="SUPFAM" id="SSF53756">
    <property type="entry name" value="UDP-Glycosyltransferase/glycogen phosphorylase"/>
    <property type="match status" value="1"/>
</dbReference>
<dbReference type="Gene3D" id="3.40.50.2000">
    <property type="entry name" value="Glycogen Phosphorylase B"/>
    <property type="match status" value="2"/>
</dbReference>
<dbReference type="CDD" id="cd03811">
    <property type="entry name" value="GT4_GT28_WabH-like"/>
    <property type="match status" value="1"/>
</dbReference>
<protein>
    <submittedName>
        <fullName evidence="3">Glycosyltransferase involved in cell wall bisynthesis</fullName>
    </submittedName>
</protein>
<proteinExistence type="predicted"/>
<evidence type="ECO:0000259" key="2">
    <source>
        <dbReference type="Pfam" id="PF13439"/>
    </source>
</evidence>
<dbReference type="Pfam" id="PF13439">
    <property type="entry name" value="Glyco_transf_4"/>
    <property type="match status" value="1"/>
</dbReference>
<keyword evidence="3" id="KW-0808">Transferase</keyword>
<dbReference type="PANTHER" id="PTHR12526">
    <property type="entry name" value="GLYCOSYLTRANSFERASE"/>
    <property type="match status" value="1"/>
</dbReference>
<sequence>MRILQVIQKKQLRGAEVFACQLAQHLVDLGHDVKVVSLLDGDARLPFAGEVTVLHANVKKRFTDRQGWKRLAQVVKTFQPDVVQANAGDTLKYAILSRYFFGWNAPVLFRNASMVSSYIRSSLIRRFNGFLLKHVHHIASVSEASREDLVKTFPATAKKVTVIPIGIEERKYTRIDRDPGYSYLVHVGGFSFEKNHRGLLRIFAGVKQKHHAVKLWLIGDGPLRPETEAYAAELKLQDHVQFLGYRDNALDYIASADALLLPSIIEGLPGVVLEAFYTRTPAVANHVGGIGEVIENRKTGWLIAKDHETEFVDAVLRVLERPEEAKANAERAHALVTEKFTNTFLATRFAEVYKQMMKNKTP</sequence>
<dbReference type="GO" id="GO:0016757">
    <property type="term" value="F:glycosyltransferase activity"/>
    <property type="evidence" value="ECO:0007669"/>
    <property type="project" value="InterPro"/>
</dbReference>
<dbReference type="Proteomes" id="UP000184212">
    <property type="component" value="Unassembled WGS sequence"/>
</dbReference>
<dbReference type="STRING" id="947013.SAMN04488109_0899"/>
<evidence type="ECO:0000313" key="3">
    <source>
        <dbReference type="EMBL" id="SHG57514.1"/>
    </source>
</evidence>
<evidence type="ECO:0000313" key="4">
    <source>
        <dbReference type="Proteomes" id="UP000184212"/>
    </source>
</evidence>
<evidence type="ECO:0000259" key="1">
    <source>
        <dbReference type="Pfam" id="PF00534"/>
    </source>
</evidence>
<dbReference type="RefSeq" id="WP_073131455.1">
    <property type="nucleotide sequence ID" value="NZ_FQWQ01000001.1"/>
</dbReference>
<dbReference type="OrthoDB" id="1522162at2"/>
<feature type="domain" description="Glycosyltransferase subfamily 4-like N-terminal" evidence="2">
    <location>
        <begin position="14"/>
        <end position="168"/>
    </location>
</feature>
<accession>A0A1M5KXG9</accession>
<reference evidence="3 4" key="1">
    <citation type="submission" date="2016-11" db="EMBL/GenBank/DDBJ databases">
        <authorList>
            <person name="Jaros S."/>
            <person name="Januszkiewicz K."/>
            <person name="Wedrychowicz H."/>
        </authorList>
    </citation>
    <scope>NUCLEOTIDE SEQUENCE [LARGE SCALE GENOMIC DNA]</scope>
    <source>
        <strain evidence="3 4">DSM 24574</strain>
    </source>
</reference>
<dbReference type="InterPro" id="IPR001296">
    <property type="entry name" value="Glyco_trans_1"/>
</dbReference>
<name>A0A1M5KXG9_9BACT</name>
<feature type="domain" description="Glycosyl transferase family 1" evidence="1">
    <location>
        <begin position="178"/>
        <end position="332"/>
    </location>
</feature>
<dbReference type="InterPro" id="IPR028098">
    <property type="entry name" value="Glyco_trans_4-like_N"/>
</dbReference>
<keyword evidence="4" id="KW-1185">Reference proteome</keyword>